<accession>A0A4S8P5Y1</accession>
<evidence type="ECO:0000313" key="2">
    <source>
        <dbReference type="EMBL" id="THV24322.1"/>
    </source>
</evidence>
<dbReference type="Pfam" id="PF19545">
    <property type="entry name" value="DUF6069"/>
    <property type="match status" value="1"/>
</dbReference>
<organism evidence="2 3">
    <name type="scientific">Glycomyces paridis</name>
    <dbReference type="NCBI Taxonomy" id="2126555"/>
    <lineage>
        <taxon>Bacteria</taxon>
        <taxon>Bacillati</taxon>
        <taxon>Actinomycetota</taxon>
        <taxon>Actinomycetes</taxon>
        <taxon>Glycomycetales</taxon>
        <taxon>Glycomycetaceae</taxon>
        <taxon>Glycomyces</taxon>
    </lineage>
</organism>
<evidence type="ECO:0000256" key="1">
    <source>
        <dbReference type="SAM" id="Phobius"/>
    </source>
</evidence>
<name>A0A4S8P5Y1_9ACTN</name>
<feature type="transmembrane region" description="Helical" evidence="1">
    <location>
        <begin position="55"/>
        <end position="74"/>
    </location>
</feature>
<dbReference type="OrthoDB" id="5190685at2"/>
<gene>
    <name evidence="2" type="ORF">E9998_22125</name>
</gene>
<feature type="transmembrane region" description="Helical" evidence="1">
    <location>
        <begin position="116"/>
        <end position="135"/>
    </location>
</feature>
<dbReference type="AlphaFoldDB" id="A0A4S8P5Y1"/>
<keyword evidence="1" id="KW-0812">Transmembrane</keyword>
<evidence type="ECO:0000313" key="3">
    <source>
        <dbReference type="Proteomes" id="UP000305792"/>
    </source>
</evidence>
<reference evidence="2 3" key="1">
    <citation type="journal article" date="2018" name="Int. J. Syst. Evol. Microbiol.">
        <title>Glycomyces paridis sp. nov., isolated from the medicinal plant Paris polyphylla.</title>
        <authorList>
            <person name="Fang X.M."/>
            <person name="Bai J.L."/>
            <person name="Su J."/>
            <person name="Zhao L.L."/>
            <person name="Liu H.Y."/>
            <person name="Ma B.P."/>
            <person name="Zhang Y.Q."/>
            <person name="Yu L.Y."/>
        </authorList>
    </citation>
    <scope>NUCLEOTIDE SEQUENCE [LARGE SCALE GENOMIC DNA]</scope>
    <source>
        <strain evidence="2 3">CPCC 204357</strain>
    </source>
</reference>
<dbReference type="RefSeq" id="WP_136531872.1">
    <property type="nucleotide sequence ID" value="NZ_STGX01000020.1"/>
</dbReference>
<comment type="caution">
    <text evidence="2">The sequence shown here is derived from an EMBL/GenBank/DDBJ whole genome shotgun (WGS) entry which is preliminary data.</text>
</comment>
<feature type="transmembrane region" description="Helical" evidence="1">
    <location>
        <begin position="21"/>
        <end position="43"/>
    </location>
</feature>
<dbReference type="Proteomes" id="UP000305792">
    <property type="component" value="Unassembled WGS sequence"/>
</dbReference>
<keyword evidence="1" id="KW-0472">Membrane</keyword>
<dbReference type="InterPro" id="IPR045713">
    <property type="entry name" value="DUF6069"/>
</dbReference>
<protein>
    <submittedName>
        <fullName evidence="2">Uncharacterized protein</fullName>
    </submittedName>
</protein>
<keyword evidence="3" id="KW-1185">Reference proteome</keyword>
<dbReference type="EMBL" id="STGX01000020">
    <property type="protein sequence ID" value="THV24322.1"/>
    <property type="molecule type" value="Genomic_DNA"/>
</dbReference>
<keyword evidence="1" id="KW-1133">Transmembrane helix</keyword>
<feature type="transmembrane region" description="Helical" evidence="1">
    <location>
        <begin position="86"/>
        <end position="104"/>
    </location>
</feature>
<sequence>MSTTEDRTTVAAPAWRSRLAAVAAAAIGAALVAFIASVAGATMEAANPGQDPIPIGPVNAAFAGLAAGGLGWLARALLDRFAPTRARLIWLIGASAAFLVELFPPLLTEATPGTRVALFAMHAVVAAILFPILGARRDRPNTRS</sequence>
<proteinExistence type="predicted"/>